<evidence type="ECO:0000313" key="2">
    <source>
        <dbReference type="Proteomes" id="UP000030762"/>
    </source>
</evidence>
<proteinExistence type="predicted"/>
<keyword evidence="2" id="KW-1185">Reference proteome</keyword>
<dbReference type="OrthoDB" id="76604at2759"/>
<dbReference type="SUPFAM" id="SSF49562">
    <property type="entry name" value="C2 domain (Calcium/lipid-binding domain, CaLB)"/>
    <property type="match status" value="1"/>
</dbReference>
<evidence type="ECO:0008006" key="3">
    <source>
        <dbReference type="Google" id="ProtNLM"/>
    </source>
</evidence>
<gene>
    <name evidence="1" type="ORF">SDRG_07281</name>
</gene>
<organism evidence="1 2">
    <name type="scientific">Saprolegnia diclina (strain VS20)</name>
    <dbReference type="NCBI Taxonomy" id="1156394"/>
    <lineage>
        <taxon>Eukaryota</taxon>
        <taxon>Sar</taxon>
        <taxon>Stramenopiles</taxon>
        <taxon>Oomycota</taxon>
        <taxon>Saprolegniomycetes</taxon>
        <taxon>Saprolegniales</taxon>
        <taxon>Saprolegniaceae</taxon>
        <taxon>Saprolegnia</taxon>
    </lineage>
</organism>
<reference evidence="1 2" key="1">
    <citation type="submission" date="2012-04" db="EMBL/GenBank/DDBJ databases">
        <title>The Genome Sequence of Saprolegnia declina VS20.</title>
        <authorList>
            <consortium name="The Broad Institute Genome Sequencing Platform"/>
            <person name="Russ C."/>
            <person name="Nusbaum C."/>
            <person name="Tyler B."/>
            <person name="van West P."/>
            <person name="Dieguez-Uribeondo J."/>
            <person name="de Bruijn I."/>
            <person name="Tripathy S."/>
            <person name="Jiang R."/>
            <person name="Young S.K."/>
            <person name="Zeng Q."/>
            <person name="Gargeya S."/>
            <person name="Fitzgerald M."/>
            <person name="Haas B."/>
            <person name="Abouelleil A."/>
            <person name="Alvarado L."/>
            <person name="Arachchi H.M."/>
            <person name="Berlin A."/>
            <person name="Chapman S.B."/>
            <person name="Goldberg J."/>
            <person name="Griggs A."/>
            <person name="Gujja S."/>
            <person name="Hansen M."/>
            <person name="Howarth C."/>
            <person name="Imamovic A."/>
            <person name="Larimer J."/>
            <person name="McCowen C."/>
            <person name="Montmayeur A."/>
            <person name="Murphy C."/>
            <person name="Neiman D."/>
            <person name="Pearson M."/>
            <person name="Priest M."/>
            <person name="Roberts A."/>
            <person name="Saif S."/>
            <person name="Shea T."/>
            <person name="Sisk P."/>
            <person name="Sykes S."/>
            <person name="Wortman J."/>
            <person name="Nusbaum C."/>
            <person name="Birren B."/>
        </authorList>
    </citation>
    <scope>NUCLEOTIDE SEQUENCE [LARGE SCALE GENOMIC DNA]</scope>
    <source>
        <strain evidence="1 2">VS20</strain>
    </source>
</reference>
<evidence type="ECO:0000313" key="1">
    <source>
        <dbReference type="EMBL" id="EQC35041.1"/>
    </source>
</evidence>
<name>T0QK13_SAPDV</name>
<dbReference type="InterPro" id="IPR035892">
    <property type="entry name" value="C2_domain_sf"/>
</dbReference>
<dbReference type="EMBL" id="JH767152">
    <property type="protein sequence ID" value="EQC35041.1"/>
    <property type="molecule type" value="Genomic_DNA"/>
</dbReference>
<accession>T0QK13</accession>
<dbReference type="AlphaFoldDB" id="T0QK13"/>
<dbReference type="GeneID" id="19948008"/>
<sequence length="386" mass="41813">MFLTPAFICPTGMGTPSTQHATYAALYRLNDPVFLRDVLDDDVVLRTYDGCVLHGATNVLAYLVGPGMTEWSQLVHAVDAIASVAARATKTRYITEAGYVKDVLFEEVITWTDDLLIASIVHTSSHSHRPRALSRRLSASAHSAQQVVCESIDSLVDTFVSSSTASSRLSSSSASSCVTTAPCCFEISHASVTDLSVVKPHRPIHAYLLIKEFPSGRVLHRSMVMKHQRAPQWPTPITLVCSPSFRRLDISVIHTSLVYTKHLGMVSIDASVLPSKPREQYDFMGSIVGDPNNAPDLYLTFHRCGSKHDASALAAPLYAPHDLAAPSMILAAPAADVPPPTIYYPPRGAPVDAAKGELVYHMLQAVSLSLLCVLGMVLIEYTTLSS</sequence>
<dbReference type="VEuPathDB" id="FungiDB:SDRG_07281"/>
<dbReference type="InParanoid" id="T0QK13"/>
<protein>
    <recommendedName>
        <fullName evidence="3">C2 domain-containing protein</fullName>
    </recommendedName>
</protein>
<dbReference type="RefSeq" id="XP_008611325.1">
    <property type="nucleotide sequence ID" value="XM_008613103.1"/>
</dbReference>
<dbReference type="Proteomes" id="UP000030762">
    <property type="component" value="Unassembled WGS sequence"/>
</dbReference>
<dbReference type="OMA" id="GMTEWSQ"/>